<evidence type="ECO:0000313" key="2">
    <source>
        <dbReference type="EMBL" id="MCY1007985.1"/>
    </source>
</evidence>
<evidence type="ECO:0000256" key="1">
    <source>
        <dbReference type="SAM" id="MobiDB-lite"/>
    </source>
</evidence>
<dbReference type="AlphaFoldDB" id="A0A9X3EQ68"/>
<accession>A0A9X3EQ68</accession>
<keyword evidence="3" id="KW-1185">Reference proteome</keyword>
<dbReference type="Proteomes" id="UP001150924">
    <property type="component" value="Unassembled WGS sequence"/>
</dbReference>
<sequence>MKLCDACHRHVRPTEGACPFCGRSLRTTAAARLGAVVLLGALEAACSSRPVEDETDSDTATPNVSTSEGDTSTSTTTTTTTTTTTSATLSTTSTSETTTPGTSSSGELSTTADIDTTDTGCSFYGGCPADFANPFECDPFVQDCPEGQKCSPQKSDGQSFDATACVPVAREPDLPGEPCTLEGTLGSGIDSCAVGSTCWEIDEQTLAGTCFALCGGTPDAPVCAADTTCVSFSDALNLCVPTCDPLAPACKTGDVCVPNPSAPDGQFACVIDVSQDGGAEFEPCEFLNACDLGLACLDSTSATECDPMAFGCCVAYCDLAAPTCTGAGAECLPWFDEGQAPSGLEDVGVCALPP</sequence>
<reference evidence="2" key="1">
    <citation type="submission" date="2022-11" db="EMBL/GenBank/DDBJ databases">
        <title>Minimal conservation of predation-associated metabolite biosynthetic gene clusters underscores biosynthetic potential of Myxococcota including descriptions for ten novel species: Archangium lansinium sp. nov., Myxococcus landrumus sp. nov., Nannocystis bai.</title>
        <authorList>
            <person name="Ahearne A."/>
            <person name="Stevens C."/>
            <person name="Phillips K."/>
        </authorList>
    </citation>
    <scope>NUCLEOTIDE SEQUENCE</scope>
    <source>
        <strain evidence="2">Na p29</strain>
    </source>
</reference>
<dbReference type="EMBL" id="JAPNKE010000002">
    <property type="protein sequence ID" value="MCY1007985.1"/>
    <property type="molecule type" value="Genomic_DNA"/>
</dbReference>
<gene>
    <name evidence="2" type="ORF">OV079_20980</name>
</gene>
<feature type="region of interest" description="Disordered" evidence="1">
    <location>
        <begin position="47"/>
        <end position="111"/>
    </location>
</feature>
<organism evidence="2 3">
    <name type="scientific">Nannocystis pusilla</name>
    <dbReference type="NCBI Taxonomy" id="889268"/>
    <lineage>
        <taxon>Bacteria</taxon>
        <taxon>Pseudomonadati</taxon>
        <taxon>Myxococcota</taxon>
        <taxon>Polyangia</taxon>
        <taxon>Nannocystales</taxon>
        <taxon>Nannocystaceae</taxon>
        <taxon>Nannocystis</taxon>
    </lineage>
</organism>
<evidence type="ECO:0000313" key="3">
    <source>
        <dbReference type="Proteomes" id="UP001150924"/>
    </source>
</evidence>
<comment type="caution">
    <text evidence="2">The sequence shown here is derived from an EMBL/GenBank/DDBJ whole genome shotgun (WGS) entry which is preliminary data.</text>
</comment>
<protein>
    <submittedName>
        <fullName evidence="2">Uncharacterized protein</fullName>
    </submittedName>
</protein>
<feature type="compositionally biased region" description="Low complexity" evidence="1">
    <location>
        <begin position="65"/>
        <end position="111"/>
    </location>
</feature>
<name>A0A9X3EQ68_9BACT</name>
<proteinExistence type="predicted"/>
<dbReference type="RefSeq" id="WP_267770636.1">
    <property type="nucleotide sequence ID" value="NZ_JAPNKE010000002.1"/>
</dbReference>